<comment type="caution">
    <text evidence="1">The sequence shown here is derived from an EMBL/GenBank/DDBJ whole genome shotgun (WGS) entry which is preliminary data.</text>
</comment>
<sequence>MDRFISMWKVRELADKVTNVVMNYTEVEGKVREATSDEAWGPTGQQMQELALATFTYEHFPEVMSMLWRRMLHDNRSHWRRTYKCLLLLSYLVRNGSERVVTSAREHIYDLRSLENYTYVDDVGKDQGINIRHKVRELIDFIQDDEKLREERKKAKKNKDKYIGQGMSSDAVVMGMRGGGAAWGQYSDRGAGAWEEPKERNDDDDYEREDSDGDYSHGPPRERKPQKENVYRDSDVVNSSPPRPRTLDDARAASFDSLGAARAERAERKAPQPFSINLKSPAKQKPSTPVKKIDLGAAASYGKSSSSATSPPAAPQSQQSAELLDDLFKTCPAAPSPPSLTSSPTVLDDFDPRAEEPPQPRKVSNEFGDFTNAFGPPANNNEGFADFSSAFTDNANNSNNLMNASNNLMSSGNNLMSSGNNLMSSGNDLMNAGNSLLSSSSNIVNTSSLPPASSSNLELLSELSPPPLSALPAGFGALDALTSQLSASTLQPTLTPGIQPTPVGLMQPIAPSNQQSSAAPAAPGAQKPATKLGATWADTTGAINIDVDNLLAPRSPKAGPAPSINQLKSSPNSPAHVPQPMMTPQMPMGGFMMQNNIMNNNFVTPSAQNNNMMRPAFANQNSFLQ</sequence>
<gene>
    <name evidence="1" type="ORF">PYW08_009901</name>
</gene>
<protein>
    <submittedName>
        <fullName evidence="1">Uncharacterized protein</fullName>
    </submittedName>
</protein>
<proteinExistence type="predicted"/>
<keyword evidence="2" id="KW-1185">Reference proteome</keyword>
<dbReference type="Proteomes" id="UP001231649">
    <property type="component" value="Chromosome 24"/>
</dbReference>
<name>A0ACC2Q7C8_9NEOP</name>
<accession>A0ACC2Q7C8</accession>
<dbReference type="EMBL" id="CM056800">
    <property type="protein sequence ID" value="KAJ8709897.1"/>
    <property type="molecule type" value="Genomic_DNA"/>
</dbReference>
<evidence type="ECO:0000313" key="1">
    <source>
        <dbReference type="EMBL" id="KAJ8709897.1"/>
    </source>
</evidence>
<evidence type="ECO:0000313" key="2">
    <source>
        <dbReference type="Proteomes" id="UP001231649"/>
    </source>
</evidence>
<organism evidence="1 2">
    <name type="scientific">Mythimna loreyi</name>
    <dbReference type="NCBI Taxonomy" id="667449"/>
    <lineage>
        <taxon>Eukaryota</taxon>
        <taxon>Metazoa</taxon>
        <taxon>Ecdysozoa</taxon>
        <taxon>Arthropoda</taxon>
        <taxon>Hexapoda</taxon>
        <taxon>Insecta</taxon>
        <taxon>Pterygota</taxon>
        <taxon>Neoptera</taxon>
        <taxon>Endopterygota</taxon>
        <taxon>Lepidoptera</taxon>
        <taxon>Glossata</taxon>
        <taxon>Ditrysia</taxon>
        <taxon>Noctuoidea</taxon>
        <taxon>Noctuidae</taxon>
        <taxon>Noctuinae</taxon>
        <taxon>Hadenini</taxon>
        <taxon>Mythimna</taxon>
    </lineage>
</organism>
<reference evidence="1" key="1">
    <citation type="submission" date="2023-03" db="EMBL/GenBank/DDBJ databases">
        <title>Chromosome-level genomes of two armyworms, Mythimna separata and Mythimna loreyi, provide insights into the biosynthesis and reception of sex pheromones.</title>
        <authorList>
            <person name="Zhao H."/>
        </authorList>
    </citation>
    <scope>NUCLEOTIDE SEQUENCE</scope>
    <source>
        <strain evidence="1">BeijingLab</strain>
    </source>
</reference>